<evidence type="ECO:0000256" key="1">
    <source>
        <dbReference type="ARBA" id="ARBA00007992"/>
    </source>
</evidence>
<reference evidence="7" key="2">
    <citation type="submission" date="2023-05" db="EMBL/GenBank/DDBJ databases">
        <authorList>
            <consortium name="Lawrence Berkeley National Laboratory"/>
            <person name="Steindorff A."/>
            <person name="Hensen N."/>
            <person name="Bonometti L."/>
            <person name="Westerberg I."/>
            <person name="Brannstrom I.O."/>
            <person name="Guillou S."/>
            <person name="Cros-Aarteil S."/>
            <person name="Calhoun S."/>
            <person name="Haridas S."/>
            <person name="Kuo A."/>
            <person name="Mondo S."/>
            <person name="Pangilinan J."/>
            <person name="Riley R."/>
            <person name="Labutti K."/>
            <person name="Andreopoulos B."/>
            <person name="Lipzen A."/>
            <person name="Chen C."/>
            <person name="Yanf M."/>
            <person name="Daum C."/>
            <person name="Ng V."/>
            <person name="Clum A."/>
            <person name="Ohm R."/>
            <person name="Martin F."/>
            <person name="Silar P."/>
            <person name="Natvig D."/>
            <person name="Lalanne C."/>
            <person name="Gautier V."/>
            <person name="Ament-Velasquez S.L."/>
            <person name="Kruys A."/>
            <person name="Hutchinson M.I."/>
            <person name="Powell A.J."/>
            <person name="Barry K."/>
            <person name="Miller A.N."/>
            <person name="Grigoriev I.V."/>
            <person name="Debuchy R."/>
            <person name="Gladieux P."/>
            <person name="Thoren M.H."/>
            <person name="Johannesson H."/>
        </authorList>
    </citation>
    <scope>NUCLEOTIDE SEQUENCE</scope>
    <source>
        <strain evidence="7">CBS 141.50</strain>
    </source>
</reference>
<name>A0AAN6UZN4_9PEZI</name>
<dbReference type="EMBL" id="MU853601">
    <property type="protein sequence ID" value="KAK4142172.1"/>
    <property type="molecule type" value="Genomic_DNA"/>
</dbReference>
<dbReference type="PANTHER" id="PTHR13789">
    <property type="entry name" value="MONOOXYGENASE"/>
    <property type="match status" value="1"/>
</dbReference>
<dbReference type="SUPFAM" id="SSF54373">
    <property type="entry name" value="FAD-linked reductases, C-terminal domain"/>
    <property type="match status" value="1"/>
</dbReference>
<keyword evidence="5" id="KW-0503">Monooxygenase</keyword>
<comment type="caution">
    <text evidence="7">The sequence shown here is derived from an EMBL/GenBank/DDBJ whole genome shotgun (WGS) entry which is preliminary data.</text>
</comment>
<evidence type="ECO:0000313" key="8">
    <source>
        <dbReference type="Proteomes" id="UP001302676"/>
    </source>
</evidence>
<evidence type="ECO:0000256" key="2">
    <source>
        <dbReference type="ARBA" id="ARBA00022630"/>
    </source>
</evidence>
<protein>
    <recommendedName>
        <fullName evidence="6">FAD-binding domain-containing protein</fullName>
    </recommendedName>
</protein>
<reference evidence="7" key="1">
    <citation type="journal article" date="2023" name="Mol. Phylogenet. Evol.">
        <title>Genome-scale phylogeny and comparative genomics of the fungal order Sordariales.</title>
        <authorList>
            <person name="Hensen N."/>
            <person name="Bonometti L."/>
            <person name="Westerberg I."/>
            <person name="Brannstrom I.O."/>
            <person name="Guillou S."/>
            <person name="Cros-Aarteil S."/>
            <person name="Calhoun S."/>
            <person name="Haridas S."/>
            <person name="Kuo A."/>
            <person name="Mondo S."/>
            <person name="Pangilinan J."/>
            <person name="Riley R."/>
            <person name="LaButti K."/>
            <person name="Andreopoulos B."/>
            <person name="Lipzen A."/>
            <person name="Chen C."/>
            <person name="Yan M."/>
            <person name="Daum C."/>
            <person name="Ng V."/>
            <person name="Clum A."/>
            <person name="Steindorff A."/>
            <person name="Ohm R.A."/>
            <person name="Martin F."/>
            <person name="Silar P."/>
            <person name="Natvig D.O."/>
            <person name="Lalanne C."/>
            <person name="Gautier V."/>
            <person name="Ament-Velasquez S.L."/>
            <person name="Kruys A."/>
            <person name="Hutchinson M.I."/>
            <person name="Powell A.J."/>
            <person name="Barry K."/>
            <person name="Miller A.N."/>
            <person name="Grigoriev I.V."/>
            <person name="Debuchy R."/>
            <person name="Gladieux P."/>
            <person name="Hiltunen Thoren M."/>
            <person name="Johannesson H."/>
        </authorList>
    </citation>
    <scope>NUCLEOTIDE SEQUENCE</scope>
    <source>
        <strain evidence="7">CBS 141.50</strain>
    </source>
</reference>
<dbReference type="PANTHER" id="PTHR13789:SF238">
    <property type="entry name" value="PUTATIVE (AFU_ORTHOLOGUE AFUA_2G01680)-RELATED"/>
    <property type="match status" value="1"/>
</dbReference>
<keyword evidence="3" id="KW-0274">FAD</keyword>
<evidence type="ECO:0000259" key="6">
    <source>
        <dbReference type="Pfam" id="PF01494"/>
    </source>
</evidence>
<dbReference type="Proteomes" id="UP001302676">
    <property type="component" value="Unassembled WGS sequence"/>
</dbReference>
<dbReference type="GO" id="GO:0071949">
    <property type="term" value="F:FAD binding"/>
    <property type="evidence" value="ECO:0007669"/>
    <property type="project" value="InterPro"/>
</dbReference>
<dbReference type="PRINTS" id="PR00420">
    <property type="entry name" value="RNGMNOXGNASE"/>
</dbReference>
<dbReference type="InterPro" id="IPR050493">
    <property type="entry name" value="FAD-dep_Monooxygenase_BioMet"/>
</dbReference>
<keyword evidence="4" id="KW-0560">Oxidoreductase</keyword>
<evidence type="ECO:0000256" key="3">
    <source>
        <dbReference type="ARBA" id="ARBA00022827"/>
    </source>
</evidence>
<evidence type="ECO:0000313" key="7">
    <source>
        <dbReference type="EMBL" id="KAK4142172.1"/>
    </source>
</evidence>
<evidence type="ECO:0000256" key="5">
    <source>
        <dbReference type="ARBA" id="ARBA00023033"/>
    </source>
</evidence>
<sequence>MTTPTNIAEDGLHVVIIGAGLAGLSTALSTKLANPAHRVTVLEATRELTEVGAGLQLTPNGTRLLNHWSVFTPLQPLAAVPAALSVHRFDGTRLLAHEPDLKGHLAARYGADAPLWNVHRADLQKALADRCNELGVRVKLGRRALKVDFERAVVLLAGGEDEGDDGAVVQGDVVVLTDGLWSGIRGQFLKRPSPVLPTRDLAYRITIQTDALAETEASDELKQLIRTPAVRFWIGPRAHCVGYPVRAGKVYNLVLLCPDDLPSGVMKGEGDLDEMMERFAGWDPLLVELLKQVKSVVHKWRLMWLDALPEWANQRGTFFMAGDCCHPMLPYLAQGANSSLEDGAVLGSLLGRVKKSERERQLPCVSRMYQQLRMERGRKIQLESFKQRDDIHLEDGEEQEKRDALMVSMLGGELKAPFPSRWTCPDIQPFLYAYDAYAEAEKAYQESPY</sequence>
<feature type="domain" description="FAD-binding" evidence="6">
    <location>
        <begin position="13"/>
        <end position="362"/>
    </location>
</feature>
<proteinExistence type="inferred from homology"/>
<dbReference type="GO" id="GO:0004497">
    <property type="term" value="F:monooxygenase activity"/>
    <property type="evidence" value="ECO:0007669"/>
    <property type="project" value="UniProtKB-KW"/>
</dbReference>
<dbReference type="AlphaFoldDB" id="A0AAN6UZN4"/>
<keyword evidence="8" id="KW-1185">Reference proteome</keyword>
<dbReference type="SUPFAM" id="SSF51905">
    <property type="entry name" value="FAD/NAD(P)-binding domain"/>
    <property type="match status" value="1"/>
</dbReference>
<accession>A0AAN6UZN4</accession>
<keyword evidence="2" id="KW-0285">Flavoprotein</keyword>
<gene>
    <name evidence="7" type="ORF">C8A04DRAFT_13502</name>
</gene>
<organism evidence="7 8">
    <name type="scientific">Dichotomopilus funicola</name>
    <dbReference type="NCBI Taxonomy" id="1934379"/>
    <lineage>
        <taxon>Eukaryota</taxon>
        <taxon>Fungi</taxon>
        <taxon>Dikarya</taxon>
        <taxon>Ascomycota</taxon>
        <taxon>Pezizomycotina</taxon>
        <taxon>Sordariomycetes</taxon>
        <taxon>Sordariomycetidae</taxon>
        <taxon>Sordariales</taxon>
        <taxon>Chaetomiaceae</taxon>
        <taxon>Dichotomopilus</taxon>
    </lineage>
</organism>
<evidence type="ECO:0000256" key="4">
    <source>
        <dbReference type="ARBA" id="ARBA00023002"/>
    </source>
</evidence>
<comment type="similarity">
    <text evidence="1">Belongs to the paxM FAD-dependent monooxygenase family.</text>
</comment>
<dbReference type="InterPro" id="IPR036188">
    <property type="entry name" value="FAD/NAD-bd_sf"/>
</dbReference>
<dbReference type="GeneID" id="87814357"/>
<dbReference type="Pfam" id="PF01494">
    <property type="entry name" value="FAD_binding_3"/>
    <property type="match status" value="1"/>
</dbReference>
<dbReference type="RefSeq" id="XP_062635543.1">
    <property type="nucleotide sequence ID" value="XM_062777744.1"/>
</dbReference>
<dbReference type="Gene3D" id="3.50.50.60">
    <property type="entry name" value="FAD/NAD(P)-binding domain"/>
    <property type="match status" value="1"/>
</dbReference>
<dbReference type="InterPro" id="IPR002938">
    <property type="entry name" value="FAD-bd"/>
</dbReference>